<dbReference type="FunFam" id="3.90.1150.10:FF:000016">
    <property type="entry name" value="Lysine decarboxylase, inducible"/>
    <property type="match status" value="1"/>
</dbReference>
<accession>A0A097QY94</accession>
<sequence length="739" mass="83175">MNIIAIMNDLSAYFKEEPLRELHQELEKEGFRIAYPKDRNDLLKLIENNSRLCGVIFDWDKYNLELSAEISELNKLLPIYAFANTYSTLDVNMSDLRLNVRFFEYALGSAQDIATKIRQSTDQYIDTILPPLTKALFKYVKEEKYTFCTPGHMGGTAFDKSPVGSLFYDFFGENTMRSDISISVSELGSLLDHSGPHRDAEEYIARTFNADRSYIVTNGTSTANKIVGMYSSPAGATILIDRNCHKSLTHLMMMSNVVPVYLRPTRNAYGILGGIPQSEFTRASIEEKVKNTPNATWPVHAVVTNSTYDGLFYNTEYIKNTLDVKSIHFDSAWVPYTNFHPIYQGKAGMSGERVPGKIIYETQSTHKLLAAFSQASMIHVKGEINEETFNEAYMMHTSTSPHYGIVASTETAAAMMKGNAGKRLINGSIERAIRFRKEIRRLRTESDGWFFDVWQPDNIDEVACWPLNPRNEWHGFPNIDNDHMYLDPIKVTLLTPGLSPNGTLEEEGIPASIVSKYLDEHGIIVEKTGPYNLLFLFSIGIDKTKALSLLRALTDFKRVYDLNLRVKNVLPSLYNEAPDFYKEMRIQELAQGIHALVKHHNLPDLMYRAFEVLPKLVMTPHDAFQEEVRGNIEPCALDDMLGKVSANMILPYPPGVPVVMPGEMLTKESRPVLSFLQMLCEIGAHYPGFETDIHGVHRDGATGKYMVVVLKQGADEPGDKPSDTVKKAPGKKPSAAKKS</sequence>
<dbReference type="KEGG" id="hav:AT03_02990"/>
<dbReference type="InterPro" id="IPR005308">
    <property type="entry name" value="OKR_de-COase_N"/>
</dbReference>
<dbReference type="EMBL" id="CP009706">
    <property type="protein sequence ID" value="AIU71453.1"/>
    <property type="molecule type" value="Genomic_DNA"/>
</dbReference>
<dbReference type="AlphaFoldDB" id="A0A097QY94"/>
<evidence type="ECO:0000256" key="2">
    <source>
        <dbReference type="ARBA" id="ARBA00010671"/>
    </source>
</evidence>
<dbReference type="CDD" id="cd00615">
    <property type="entry name" value="Orn_deC_like"/>
    <property type="match status" value="1"/>
</dbReference>
<dbReference type="Pfam" id="PF03711">
    <property type="entry name" value="OKR_DC_1_C"/>
    <property type="match status" value="1"/>
</dbReference>
<comment type="catalytic activity">
    <reaction evidence="6">
        <text>L-lysine + H(+) = cadaverine + CO2</text>
        <dbReference type="Rhea" id="RHEA:22352"/>
        <dbReference type="ChEBI" id="CHEBI:15378"/>
        <dbReference type="ChEBI" id="CHEBI:16526"/>
        <dbReference type="ChEBI" id="CHEBI:32551"/>
        <dbReference type="ChEBI" id="CHEBI:58384"/>
        <dbReference type="EC" id="4.1.1.18"/>
    </reaction>
</comment>
<keyword evidence="4 8" id="KW-0663">Pyridoxal phosphate</keyword>
<dbReference type="NCBIfam" id="NF011929">
    <property type="entry name" value="PRK15400.1"/>
    <property type="match status" value="1"/>
</dbReference>
<dbReference type="HOGENOM" id="CLU_014292_3_0_6"/>
<dbReference type="Proteomes" id="UP000029986">
    <property type="component" value="Chromosome"/>
</dbReference>
<dbReference type="GeneID" id="78450497"/>
<dbReference type="eggNOG" id="COG1982">
    <property type="taxonomic scope" value="Bacteria"/>
</dbReference>
<evidence type="ECO:0000256" key="7">
    <source>
        <dbReference type="ARBA" id="ARBA00066446"/>
    </source>
</evidence>
<feature type="compositionally biased region" description="Basic and acidic residues" evidence="9">
    <location>
        <begin position="714"/>
        <end position="726"/>
    </location>
</feature>
<evidence type="ECO:0000256" key="5">
    <source>
        <dbReference type="ARBA" id="ARBA00023239"/>
    </source>
</evidence>
<organism evidence="11 12">
    <name type="scientific">Hafnia alvei FB1</name>
    <dbReference type="NCBI Taxonomy" id="1453496"/>
    <lineage>
        <taxon>Bacteria</taxon>
        <taxon>Pseudomonadati</taxon>
        <taxon>Pseudomonadota</taxon>
        <taxon>Gammaproteobacteria</taxon>
        <taxon>Enterobacterales</taxon>
        <taxon>Hafniaceae</taxon>
        <taxon>Hafnia</taxon>
    </lineage>
</organism>
<dbReference type="GO" id="GO:0008923">
    <property type="term" value="F:lysine decarboxylase activity"/>
    <property type="evidence" value="ECO:0007669"/>
    <property type="project" value="UniProtKB-EC"/>
</dbReference>
<evidence type="ECO:0000256" key="8">
    <source>
        <dbReference type="PIRSR" id="PIRSR009393-1"/>
    </source>
</evidence>
<dbReference type="PATRIC" id="fig|1453496.5.peg.593"/>
<evidence type="ECO:0000256" key="1">
    <source>
        <dbReference type="ARBA" id="ARBA00001933"/>
    </source>
</evidence>
<dbReference type="Pfam" id="PF01276">
    <property type="entry name" value="OKR_DC_1"/>
    <property type="match status" value="1"/>
</dbReference>
<feature type="compositionally biased region" description="Basic residues" evidence="9">
    <location>
        <begin position="728"/>
        <end position="739"/>
    </location>
</feature>
<dbReference type="InterPro" id="IPR008286">
    <property type="entry name" value="Prn/Lys/Arg_de-COase_C"/>
</dbReference>
<dbReference type="InterPro" id="IPR015422">
    <property type="entry name" value="PyrdxlP-dep_Trfase_small"/>
</dbReference>
<dbReference type="OrthoDB" id="9761189at2"/>
<dbReference type="RefSeq" id="WP_025798687.1">
    <property type="nucleotide sequence ID" value="NZ_CP009706.1"/>
</dbReference>
<dbReference type="InterPro" id="IPR036633">
    <property type="entry name" value="Prn/Lys/Arg_de-COase_C_sf"/>
</dbReference>
<gene>
    <name evidence="11" type="ORF">AT03_02990</name>
</gene>
<dbReference type="PIRSF" id="PIRSF009393">
    <property type="entry name" value="Orn_decarb"/>
    <property type="match status" value="1"/>
</dbReference>
<dbReference type="Gene3D" id="3.90.1150.10">
    <property type="entry name" value="Aspartate Aminotransferase, domain 1"/>
    <property type="match status" value="1"/>
</dbReference>
<keyword evidence="12" id="KW-1185">Reference proteome</keyword>
<comment type="similarity">
    <text evidence="2">Belongs to the Orn/Lys/Arg decarboxylase class-I family.</text>
</comment>
<dbReference type="Pfam" id="PF03709">
    <property type="entry name" value="OKR_DC_1_N"/>
    <property type="match status" value="1"/>
</dbReference>
<dbReference type="EC" id="4.1.1.18" evidence="7"/>
<dbReference type="InterPro" id="IPR000310">
    <property type="entry name" value="Orn/Lys/Arg_deCO2ase_major_dom"/>
</dbReference>
<dbReference type="FunFam" id="3.40.640.10:FF:000008">
    <property type="entry name" value="Lysine decarboxylase, inducible"/>
    <property type="match status" value="1"/>
</dbReference>
<evidence type="ECO:0000256" key="6">
    <source>
        <dbReference type="ARBA" id="ARBA00052461"/>
    </source>
</evidence>
<keyword evidence="5 11" id="KW-0456">Lyase</keyword>
<dbReference type="GO" id="GO:0008792">
    <property type="term" value="F:arginine decarboxylase activity"/>
    <property type="evidence" value="ECO:0007669"/>
    <property type="project" value="TreeGrafter"/>
</dbReference>
<feature type="region of interest" description="Disordered" evidence="9">
    <location>
        <begin position="714"/>
        <end position="739"/>
    </location>
</feature>
<dbReference type="PROSITE" id="PS00703">
    <property type="entry name" value="OKR_DC_1"/>
    <property type="match status" value="1"/>
</dbReference>
<name>A0A097QY94_HAFAL</name>
<dbReference type="Gene3D" id="3.40.640.10">
    <property type="entry name" value="Type I PLP-dependent aspartate aminotransferase-like (Major domain)"/>
    <property type="match status" value="1"/>
</dbReference>
<evidence type="ECO:0000256" key="9">
    <source>
        <dbReference type="SAM" id="MobiDB-lite"/>
    </source>
</evidence>
<comment type="cofactor">
    <cofactor evidence="1">
        <name>pyridoxal 5'-phosphate</name>
        <dbReference type="ChEBI" id="CHEBI:597326"/>
    </cofactor>
</comment>
<dbReference type="SUPFAM" id="SSF53383">
    <property type="entry name" value="PLP-dependent transferases"/>
    <property type="match status" value="1"/>
</dbReference>
<feature type="modified residue" description="N6-(pyridoxal phosphate)lysine" evidence="8">
    <location>
        <position position="367"/>
    </location>
</feature>
<evidence type="ECO:0000313" key="11">
    <source>
        <dbReference type="EMBL" id="AIU71453.1"/>
    </source>
</evidence>
<evidence type="ECO:0000313" key="12">
    <source>
        <dbReference type="Proteomes" id="UP000029986"/>
    </source>
</evidence>
<dbReference type="FunFam" id="3.90.100.10:FF:000001">
    <property type="entry name" value="Lysine decarboxylase, inducible"/>
    <property type="match status" value="1"/>
</dbReference>
<keyword evidence="3" id="KW-0210">Decarboxylase</keyword>
<dbReference type="Gene3D" id="3.40.50.2300">
    <property type="match status" value="1"/>
</dbReference>
<dbReference type="PANTHER" id="PTHR45229">
    <property type="entry name" value="CONSTITUTIVE ORNITHINE DECARBOXYLASE"/>
    <property type="match status" value="1"/>
</dbReference>
<reference evidence="11 12" key="1">
    <citation type="journal article" date="2014" name="Gut Pathog.">
        <title>Gene clusters of Hafnia alvei strain FB1 important in survival and pathogenesis: a draft genome perspective.</title>
        <authorList>
            <person name="Tan J.Y."/>
            <person name="Yin W.F."/>
            <person name="Chan K.G."/>
        </authorList>
    </citation>
    <scope>NUCLEOTIDE SEQUENCE [LARGE SCALE GENOMIC DNA]</scope>
    <source>
        <strain evidence="11 12">FB1</strain>
    </source>
</reference>
<protein>
    <recommendedName>
        <fullName evidence="7">lysine decarboxylase</fullName>
        <ecNumber evidence="7">4.1.1.18</ecNumber>
    </recommendedName>
</protein>
<proteinExistence type="inferred from homology"/>
<dbReference type="GO" id="GO:0030170">
    <property type="term" value="F:pyridoxal phosphate binding"/>
    <property type="evidence" value="ECO:0007669"/>
    <property type="project" value="TreeGrafter"/>
</dbReference>
<dbReference type="SUPFAM" id="SSF55904">
    <property type="entry name" value="Ornithine decarboxylase C-terminal domain"/>
    <property type="match status" value="1"/>
</dbReference>
<dbReference type="NCBIfam" id="NF011928">
    <property type="entry name" value="PRK15399.1"/>
    <property type="match status" value="1"/>
</dbReference>
<evidence type="ECO:0000256" key="4">
    <source>
        <dbReference type="ARBA" id="ARBA00022898"/>
    </source>
</evidence>
<dbReference type="InterPro" id="IPR011193">
    <property type="entry name" value="Orn/lys/arg_de-COase"/>
</dbReference>
<dbReference type="GO" id="GO:0005829">
    <property type="term" value="C:cytosol"/>
    <property type="evidence" value="ECO:0007669"/>
    <property type="project" value="TreeGrafter"/>
</dbReference>
<dbReference type="GO" id="GO:0006527">
    <property type="term" value="P:L-arginine catabolic process"/>
    <property type="evidence" value="ECO:0007669"/>
    <property type="project" value="TreeGrafter"/>
</dbReference>
<dbReference type="InterPro" id="IPR015424">
    <property type="entry name" value="PyrdxlP-dep_Trfase"/>
</dbReference>
<evidence type="ECO:0000256" key="3">
    <source>
        <dbReference type="ARBA" id="ARBA00022793"/>
    </source>
</evidence>
<dbReference type="Gene3D" id="3.90.100.10">
    <property type="entry name" value="Orn/Lys/Arg decarboxylase, C-terminal domain"/>
    <property type="match status" value="1"/>
</dbReference>
<evidence type="ECO:0000259" key="10">
    <source>
        <dbReference type="PROSITE" id="PS00703"/>
    </source>
</evidence>
<feature type="domain" description="Orn/Lys/Arg decarboxylases family 1 pyridoxal-P attachment site" evidence="10">
    <location>
        <begin position="362"/>
        <end position="376"/>
    </location>
</feature>
<dbReference type="PANTHER" id="PTHR45229:SF3">
    <property type="entry name" value="BIODEGRADATIVE ARGININE DECARBOXYLASE"/>
    <property type="match status" value="1"/>
</dbReference>
<dbReference type="InterPro" id="IPR015421">
    <property type="entry name" value="PyrdxlP-dep_Trfase_major"/>
</dbReference>